<accession>A0A7J7DW02</accession>
<dbReference type="AlphaFoldDB" id="A0A7J7DW02"/>
<evidence type="ECO:0000256" key="10">
    <source>
        <dbReference type="ARBA" id="ARBA00032901"/>
    </source>
</evidence>
<dbReference type="Gene3D" id="3.10.620.30">
    <property type="match status" value="1"/>
</dbReference>
<comment type="similarity">
    <text evidence="4">Belongs to the transglutaminase-like superfamily. PNGase family.</text>
</comment>
<keyword evidence="14" id="KW-1185">Reference proteome</keyword>
<dbReference type="InterPro" id="IPR008979">
    <property type="entry name" value="Galactose-bd-like_sf"/>
</dbReference>
<dbReference type="GO" id="GO:0046872">
    <property type="term" value="F:metal ion binding"/>
    <property type="evidence" value="ECO:0007669"/>
    <property type="project" value="UniProtKB-KW"/>
</dbReference>
<evidence type="ECO:0000256" key="2">
    <source>
        <dbReference type="ARBA" id="ARBA00001947"/>
    </source>
</evidence>
<evidence type="ECO:0000256" key="1">
    <source>
        <dbReference type="ARBA" id="ARBA00001650"/>
    </source>
</evidence>
<comment type="subcellular location">
    <subcellularLocation>
        <location evidence="3">Cytoplasm</location>
    </subcellularLocation>
</comment>
<evidence type="ECO:0000256" key="11">
    <source>
        <dbReference type="SAM" id="MobiDB-lite"/>
    </source>
</evidence>
<keyword evidence="7" id="KW-0963">Cytoplasm</keyword>
<dbReference type="Pfam" id="PF01841">
    <property type="entry name" value="Transglut_core"/>
    <property type="match status" value="1"/>
</dbReference>
<dbReference type="InterPro" id="IPR002931">
    <property type="entry name" value="Transglutaminase-like"/>
</dbReference>
<organism evidence="13 14">
    <name type="scientific">Tripterygium wilfordii</name>
    <name type="common">Thunder God vine</name>
    <dbReference type="NCBI Taxonomy" id="458696"/>
    <lineage>
        <taxon>Eukaryota</taxon>
        <taxon>Viridiplantae</taxon>
        <taxon>Streptophyta</taxon>
        <taxon>Embryophyta</taxon>
        <taxon>Tracheophyta</taxon>
        <taxon>Spermatophyta</taxon>
        <taxon>Magnoliopsida</taxon>
        <taxon>eudicotyledons</taxon>
        <taxon>Gunneridae</taxon>
        <taxon>Pentapetalae</taxon>
        <taxon>rosids</taxon>
        <taxon>fabids</taxon>
        <taxon>Celastrales</taxon>
        <taxon>Celastraceae</taxon>
        <taxon>Tripterygium</taxon>
    </lineage>
</organism>
<dbReference type="InterPro" id="IPR038765">
    <property type="entry name" value="Papain-like_cys_pep_sf"/>
</dbReference>
<dbReference type="Gene3D" id="2.20.25.10">
    <property type="match status" value="1"/>
</dbReference>
<dbReference type="PANTHER" id="PTHR48440">
    <property type="match status" value="1"/>
</dbReference>
<evidence type="ECO:0000256" key="4">
    <source>
        <dbReference type="ARBA" id="ARBA00009390"/>
    </source>
</evidence>
<evidence type="ECO:0000256" key="3">
    <source>
        <dbReference type="ARBA" id="ARBA00004496"/>
    </source>
</evidence>
<evidence type="ECO:0000259" key="12">
    <source>
        <dbReference type="PROSITE" id="PS50022"/>
    </source>
</evidence>
<dbReference type="FunCoup" id="A0A7J7DW02">
    <property type="interactions" value="657"/>
</dbReference>
<dbReference type="InterPro" id="IPR000421">
    <property type="entry name" value="FA58C"/>
</dbReference>
<protein>
    <recommendedName>
        <fullName evidence="6">Peptide-N(4)-(N-acetyl-beta-glucosaminyl)asparagine amidase</fullName>
        <ecNumber evidence="5">3.5.1.52</ecNumber>
    </recommendedName>
    <alternativeName>
        <fullName evidence="10">Peptide:N-glycanase</fullName>
    </alternativeName>
</protein>
<evidence type="ECO:0000256" key="7">
    <source>
        <dbReference type="ARBA" id="ARBA00022490"/>
    </source>
</evidence>
<evidence type="ECO:0000313" key="14">
    <source>
        <dbReference type="Proteomes" id="UP000593562"/>
    </source>
</evidence>
<dbReference type="SUPFAM" id="SSF49785">
    <property type="entry name" value="Galactose-binding domain-like"/>
    <property type="match status" value="1"/>
</dbReference>
<feature type="region of interest" description="Disordered" evidence="11">
    <location>
        <begin position="302"/>
        <end position="337"/>
    </location>
</feature>
<dbReference type="FunFam" id="2.20.25.10:FF:000011">
    <property type="entry name" value="peptide-N(4)-(N-acetyl-beta- glucosaminyl)asparagine amidase"/>
    <property type="match status" value="1"/>
</dbReference>
<feature type="domain" description="F5/8 type C" evidence="12">
    <location>
        <begin position="474"/>
        <end position="633"/>
    </location>
</feature>
<feature type="compositionally biased region" description="Basic and acidic residues" evidence="11">
    <location>
        <begin position="322"/>
        <end position="331"/>
    </location>
</feature>
<evidence type="ECO:0000256" key="8">
    <source>
        <dbReference type="ARBA" id="ARBA00022723"/>
    </source>
</evidence>
<keyword evidence="9" id="KW-0862">Zinc</keyword>
<sequence>MLKSDEEFARQLQAEEEALMVQQYVLEEHSGQFEQRIRPYINQVLMYEDPVRQEAARKTVPIEELEEKALVSLAKEGNFEPSKIEQDHAFLLQLLFWFKKSFRWVHAPSCEGCDNETVSQGMGAAIPSEIQYGATRVELYSCKYCSRITRFPRYNDPLKLVETRRGRCGEWANCFTLYCRAFNYESRLILDFTDHVWTECFSEYLGRWMHLDPCESVYDKPLLYEKGWNKKLNYVIAIAKDGVYDVTKRYTRKWPEVLSRRNITTEYALSAALANMTKECRKTLVPHVLSLLEARDISESKALEKDPNSQDDASILLPGRQSGDKEWRISRSETSPDDMGSLTCSSCPVRICTDEHVKRIYNAWSPVLCQFVENNFSKSRAVEVLQTFKRSLLDLWNLPYKNRRASINCSNDSQLSLEQLLPSFDELLDSLSLKSELANQMVDIRLAGDPVKTSLALPVALDSLEEIIQNLNECDNFDKTSLSLPLVKLNRIHSGSVLASGEELPFGIATAAFDGTCSSKWEEPDGARGCWIMYKLLGNQMLELVAYELMSANDAPERDPMDWVVEGSDDGGSSWRILDKQTSQLFENRFQRRTFKVGSLAVQSNAFRFRFLAVRDVHSTSRLQLGSIDLYAKATKFQYYMSKVSA</sequence>
<dbReference type="GO" id="GO:0005737">
    <property type="term" value="C:cytoplasm"/>
    <property type="evidence" value="ECO:0007669"/>
    <property type="project" value="UniProtKB-SubCell"/>
</dbReference>
<proteinExistence type="inferred from homology"/>
<reference evidence="13 14" key="1">
    <citation type="journal article" date="2020" name="Nat. Commun.">
        <title>Genome of Tripterygium wilfordii and identification of cytochrome P450 involved in triptolide biosynthesis.</title>
        <authorList>
            <person name="Tu L."/>
            <person name="Su P."/>
            <person name="Zhang Z."/>
            <person name="Gao L."/>
            <person name="Wang J."/>
            <person name="Hu T."/>
            <person name="Zhou J."/>
            <person name="Zhang Y."/>
            <person name="Zhao Y."/>
            <person name="Liu Y."/>
            <person name="Song Y."/>
            <person name="Tong Y."/>
            <person name="Lu Y."/>
            <person name="Yang J."/>
            <person name="Xu C."/>
            <person name="Jia M."/>
            <person name="Peters R.J."/>
            <person name="Huang L."/>
            <person name="Gao W."/>
        </authorList>
    </citation>
    <scope>NUCLEOTIDE SEQUENCE [LARGE SCALE GENOMIC DNA]</scope>
    <source>
        <strain evidence="14">cv. XIE 37</strain>
        <tissue evidence="13">Leaf</tissue>
    </source>
</reference>
<keyword evidence="8" id="KW-0479">Metal-binding</keyword>
<comment type="caution">
    <text evidence="13">The sequence shown here is derived from an EMBL/GenBank/DDBJ whole genome shotgun (WGS) entry which is preliminary data.</text>
</comment>
<dbReference type="GO" id="GO:0000224">
    <property type="term" value="F:peptide-N4-(N-acetyl-beta-glucosaminyl)asparagine amidase activity"/>
    <property type="evidence" value="ECO:0007669"/>
    <property type="project" value="UniProtKB-EC"/>
</dbReference>
<dbReference type="SMART" id="SM00460">
    <property type="entry name" value="TGc"/>
    <property type="match status" value="1"/>
</dbReference>
<evidence type="ECO:0000256" key="5">
    <source>
        <dbReference type="ARBA" id="ARBA00012158"/>
    </source>
</evidence>
<dbReference type="SUPFAM" id="SSF54001">
    <property type="entry name" value="Cysteine proteinases"/>
    <property type="match status" value="1"/>
</dbReference>
<dbReference type="Gene3D" id="2.60.120.260">
    <property type="entry name" value="Galactose-binding domain-like"/>
    <property type="match status" value="1"/>
</dbReference>
<comment type="catalytic activity">
    <reaction evidence="1">
        <text>Hydrolysis of an N(4)-(acetyl-beta-D-glucosaminyl)asparagine residue in which the glucosamine residue may be further glycosylated, to yield a (substituted) N-acetyl-beta-D-glucosaminylamine and a peptide containing an aspartate residue.</text>
        <dbReference type="EC" id="3.5.1.52"/>
    </reaction>
</comment>
<evidence type="ECO:0000313" key="13">
    <source>
        <dbReference type="EMBL" id="KAF5750481.1"/>
    </source>
</evidence>
<dbReference type="EMBL" id="JAAARO010000003">
    <property type="protein sequence ID" value="KAF5750481.1"/>
    <property type="molecule type" value="Genomic_DNA"/>
</dbReference>
<gene>
    <name evidence="13" type="ORF">HS088_TW03G00818</name>
</gene>
<comment type="cofactor">
    <cofactor evidence="2">
        <name>Zn(2+)</name>
        <dbReference type="ChEBI" id="CHEBI:29105"/>
    </cofactor>
</comment>
<dbReference type="PANTHER" id="PTHR48440:SF1">
    <property type="entry name" value="PAW DOMAIN-CONTAINING PROTEIN"/>
    <property type="match status" value="1"/>
</dbReference>
<dbReference type="InParanoid" id="A0A7J7DW02"/>
<dbReference type="Proteomes" id="UP000593562">
    <property type="component" value="Unassembled WGS sequence"/>
</dbReference>
<evidence type="ECO:0000256" key="9">
    <source>
        <dbReference type="ARBA" id="ARBA00022833"/>
    </source>
</evidence>
<name>A0A7J7DW02_TRIWF</name>
<evidence type="ECO:0000256" key="6">
    <source>
        <dbReference type="ARBA" id="ARBA00018546"/>
    </source>
</evidence>
<dbReference type="PROSITE" id="PS50022">
    <property type="entry name" value="FA58C_3"/>
    <property type="match status" value="1"/>
</dbReference>
<dbReference type="EC" id="3.5.1.52" evidence="5"/>
<dbReference type="FunFam" id="2.60.120.260:FF:000110">
    <property type="entry name" value="Peptide-N(4)-(N-acetyl-beta-glucosaminyl)asparagine amidase"/>
    <property type="match status" value="1"/>
</dbReference>